<accession>A0A645E815</accession>
<evidence type="ECO:0000256" key="6">
    <source>
        <dbReference type="ARBA" id="ARBA00022603"/>
    </source>
</evidence>
<comment type="catalytic activity">
    <reaction evidence="1">
        <text>a 4-O-methyl-thymidine in DNA + L-cysteinyl-[protein] = a thymidine in DNA + S-methyl-L-cysteinyl-[protein]</text>
        <dbReference type="Rhea" id="RHEA:53428"/>
        <dbReference type="Rhea" id="RHEA-COMP:10131"/>
        <dbReference type="Rhea" id="RHEA-COMP:10132"/>
        <dbReference type="Rhea" id="RHEA-COMP:13555"/>
        <dbReference type="Rhea" id="RHEA-COMP:13556"/>
        <dbReference type="ChEBI" id="CHEBI:29950"/>
        <dbReference type="ChEBI" id="CHEBI:82612"/>
        <dbReference type="ChEBI" id="CHEBI:137386"/>
        <dbReference type="ChEBI" id="CHEBI:137387"/>
        <dbReference type="EC" id="2.1.1.63"/>
    </reaction>
</comment>
<keyword evidence="8" id="KW-0479">Metal-binding</keyword>
<keyword evidence="11" id="KW-0805">Transcription regulation</keyword>
<evidence type="ECO:0000313" key="18">
    <source>
        <dbReference type="EMBL" id="MPM97368.1"/>
    </source>
</evidence>
<keyword evidence="6" id="KW-0489">Methyltransferase</keyword>
<organism evidence="18">
    <name type="scientific">bioreactor metagenome</name>
    <dbReference type="NCBI Taxonomy" id="1076179"/>
    <lineage>
        <taxon>unclassified sequences</taxon>
        <taxon>metagenomes</taxon>
        <taxon>ecological metagenomes</taxon>
    </lineage>
</organism>
<evidence type="ECO:0000256" key="10">
    <source>
        <dbReference type="ARBA" id="ARBA00022833"/>
    </source>
</evidence>
<keyword evidence="10" id="KW-0862">Zinc</keyword>
<dbReference type="GO" id="GO:0003700">
    <property type="term" value="F:DNA-binding transcription factor activity"/>
    <property type="evidence" value="ECO:0007669"/>
    <property type="project" value="InterPro"/>
</dbReference>
<dbReference type="InterPro" id="IPR036217">
    <property type="entry name" value="MethylDNA_cys_MeTrfase_DNAb"/>
</dbReference>
<keyword evidence="14" id="KW-0804">Transcription</keyword>
<evidence type="ECO:0000256" key="12">
    <source>
        <dbReference type="ARBA" id="ARBA00023125"/>
    </source>
</evidence>
<evidence type="ECO:0000256" key="14">
    <source>
        <dbReference type="ARBA" id="ARBA00023163"/>
    </source>
</evidence>
<evidence type="ECO:0000256" key="1">
    <source>
        <dbReference type="ARBA" id="ARBA00001286"/>
    </source>
</evidence>
<dbReference type="SUPFAM" id="SSF53155">
    <property type="entry name" value="Methylated DNA-protein cysteine methyltransferase domain"/>
    <property type="match status" value="1"/>
</dbReference>
<dbReference type="CDD" id="cd06445">
    <property type="entry name" value="ATase"/>
    <property type="match status" value="1"/>
</dbReference>
<dbReference type="InterPro" id="IPR036388">
    <property type="entry name" value="WH-like_DNA-bd_sf"/>
</dbReference>
<evidence type="ECO:0000256" key="5">
    <source>
        <dbReference type="ARBA" id="ARBA00022490"/>
    </source>
</evidence>
<comment type="caution">
    <text evidence="18">The sequence shown here is derived from an EMBL/GenBank/DDBJ whole genome shotgun (WGS) entry which is preliminary data.</text>
</comment>
<dbReference type="InterPro" id="IPR018062">
    <property type="entry name" value="HTH_AraC-typ_CS"/>
</dbReference>
<dbReference type="PANTHER" id="PTHR10815">
    <property type="entry name" value="METHYLATED-DNA--PROTEIN-CYSTEINE METHYLTRANSFERASE"/>
    <property type="match status" value="1"/>
</dbReference>
<dbReference type="PROSITE" id="PS01124">
    <property type="entry name" value="HTH_ARAC_FAMILY_2"/>
    <property type="match status" value="1"/>
</dbReference>
<comment type="cofactor">
    <cofactor evidence="2">
        <name>Zn(2+)</name>
        <dbReference type="ChEBI" id="CHEBI:29105"/>
    </cofactor>
</comment>
<dbReference type="Gene3D" id="3.30.160.70">
    <property type="entry name" value="Methylated DNA-protein cysteine methyltransferase domain"/>
    <property type="match status" value="1"/>
</dbReference>
<evidence type="ECO:0000256" key="4">
    <source>
        <dbReference type="ARBA" id="ARBA00011918"/>
    </source>
</evidence>
<sequence>MDGLFYYAVKSTGIFCRPSCKSKTPVRENVVFFDCCEDARVAGFRPCKRCRPDLATYQPIADVARQTKSILAQYYAQRQQLAAEMQKLGVSKRRIGQIFKAHYGVSLSAYVNNLKLQAAMQQLQESALPVIDIAYSIGFESLSAFFAFFRKNTGMTPNEFRKYKGKPPLDINAYYAVYDTPLGQITIACRGSAVAAVQFGHKIPSGAQEKRTDLMDRAASALNEYFSGSRKSFDIPIAPQGTPFQMNVWAAISQIPYGETRTYKEIAAAVGKPGASRAIGMAANKNMILLLIPCHRVIGADGSLVGYAGGLDIKEKLLRIERNNPS</sequence>
<dbReference type="SMART" id="SM00342">
    <property type="entry name" value="HTH_ARAC"/>
    <property type="match status" value="1"/>
</dbReference>
<evidence type="ECO:0000256" key="3">
    <source>
        <dbReference type="ARBA" id="ARBA00008711"/>
    </source>
</evidence>
<dbReference type="GO" id="GO:0006281">
    <property type="term" value="P:DNA repair"/>
    <property type="evidence" value="ECO:0007669"/>
    <property type="project" value="UniProtKB-KW"/>
</dbReference>
<evidence type="ECO:0000256" key="16">
    <source>
        <dbReference type="ARBA" id="ARBA00049348"/>
    </source>
</evidence>
<keyword evidence="9" id="KW-0227">DNA damage</keyword>
<dbReference type="NCBIfam" id="TIGR00589">
    <property type="entry name" value="ogt"/>
    <property type="match status" value="1"/>
</dbReference>
<dbReference type="GO" id="GO:0008270">
    <property type="term" value="F:zinc ion binding"/>
    <property type="evidence" value="ECO:0007669"/>
    <property type="project" value="InterPro"/>
</dbReference>
<dbReference type="PROSITE" id="PS00041">
    <property type="entry name" value="HTH_ARAC_FAMILY_1"/>
    <property type="match status" value="1"/>
</dbReference>
<dbReference type="Gene3D" id="1.10.10.10">
    <property type="entry name" value="Winged helix-like DNA-binding domain superfamily/Winged helix DNA-binding domain"/>
    <property type="match status" value="1"/>
</dbReference>
<proteinExistence type="inferred from homology"/>
<dbReference type="Pfam" id="PF02870">
    <property type="entry name" value="Methyltransf_1N"/>
    <property type="match status" value="1"/>
</dbReference>
<dbReference type="InterPro" id="IPR035451">
    <property type="entry name" value="Ada-like_dom_sf"/>
</dbReference>
<reference evidence="18" key="1">
    <citation type="submission" date="2019-08" db="EMBL/GenBank/DDBJ databases">
        <authorList>
            <person name="Kucharzyk K."/>
            <person name="Murdoch R.W."/>
            <person name="Higgins S."/>
            <person name="Loffler F."/>
        </authorList>
    </citation>
    <scope>NUCLEOTIDE SEQUENCE</scope>
</reference>
<dbReference type="InterPro" id="IPR004026">
    <property type="entry name" value="Ada_DNA_repair_Zn-bd"/>
</dbReference>
<dbReference type="InterPro" id="IPR020449">
    <property type="entry name" value="Tscrpt_reg_AraC-type_HTH"/>
</dbReference>
<dbReference type="Pfam" id="PF02805">
    <property type="entry name" value="Ada_Zn_binding"/>
    <property type="match status" value="1"/>
</dbReference>
<keyword evidence="13" id="KW-0010">Activator</keyword>
<gene>
    <name evidence="18" type="primary">ada_6</name>
    <name evidence="18" type="ORF">SDC9_144541</name>
</gene>
<keyword evidence="15" id="KW-0234">DNA repair</keyword>
<dbReference type="GO" id="GO:0032259">
    <property type="term" value="P:methylation"/>
    <property type="evidence" value="ECO:0007669"/>
    <property type="project" value="UniProtKB-KW"/>
</dbReference>
<evidence type="ECO:0000256" key="15">
    <source>
        <dbReference type="ARBA" id="ARBA00023204"/>
    </source>
</evidence>
<evidence type="ECO:0000259" key="17">
    <source>
        <dbReference type="PROSITE" id="PS01124"/>
    </source>
</evidence>
<dbReference type="SUPFAM" id="SSF57884">
    <property type="entry name" value="Ada DNA repair protein, N-terminal domain (N-Ada 10)"/>
    <property type="match status" value="1"/>
</dbReference>
<dbReference type="Gene3D" id="1.10.10.60">
    <property type="entry name" value="Homeodomain-like"/>
    <property type="match status" value="1"/>
</dbReference>
<evidence type="ECO:0000256" key="7">
    <source>
        <dbReference type="ARBA" id="ARBA00022679"/>
    </source>
</evidence>
<dbReference type="SUPFAM" id="SSF46689">
    <property type="entry name" value="Homeodomain-like"/>
    <property type="match status" value="1"/>
</dbReference>
<dbReference type="InterPro" id="IPR018060">
    <property type="entry name" value="HTH_AraC"/>
</dbReference>
<evidence type="ECO:0000256" key="13">
    <source>
        <dbReference type="ARBA" id="ARBA00023159"/>
    </source>
</evidence>
<dbReference type="InterPro" id="IPR008332">
    <property type="entry name" value="MethylG_MeTrfase_N"/>
</dbReference>
<evidence type="ECO:0000256" key="2">
    <source>
        <dbReference type="ARBA" id="ARBA00001947"/>
    </source>
</evidence>
<comment type="similarity">
    <text evidence="3">Belongs to the MGMT family.</text>
</comment>
<dbReference type="Pfam" id="PF12833">
    <property type="entry name" value="HTH_18"/>
    <property type="match status" value="1"/>
</dbReference>
<dbReference type="InterPro" id="IPR023546">
    <property type="entry name" value="MGMT"/>
</dbReference>
<dbReference type="PANTHER" id="PTHR10815:SF5">
    <property type="entry name" value="METHYLATED-DNA--PROTEIN-CYSTEINE METHYLTRANSFERASE"/>
    <property type="match status" value="1"/>
</dbReference>
<evidence type="ECO:0000256" key="11">
    <source>
        <dbReference type="ARBA" id="ARBA00023015"/>
    </source>
</evidence>
<evidence type="ECO:0000256" key="8">
    <source>
        <dbReference type="ARBA" id="ARBA00022723"/>
    </source>
</evidence>
<keyword evidence="12" id="KW-0238">DNA-binding</keyword>
<dbReference type="Pfam" id="PF01035">
    <property type="entry name" value="DNA_binding_1"/>
    <property type="match status" value="1"/>
</dbReference>
<dbReference type="AlphaFoldDB" id="A0A645E815"/>
<comment type="catalytic activity">
    <reaction evidence="16">
        <text>a 6-O-methyl-2'-deoxyguanosine in DNA + L-cysteinyl-[protein] = S-methyl-L-cysteinyl-[protein] + a 2'-deoxyguanosine in DNA</text>
        <dbReference type="Rhea" id="RHEA:24000"/>
        <dbReference type="Rhea" id="RHEA-COMP:10131"/>
        <dbReference type="Rhea" id="RHEA-COMP:10132"/>
        <dbReference type="Rhea" id="RHEA-COMP:11367"/>
        <dbReference type="Rhea" id="RHEA-COMP:11368"/>
        <dbReference type="ChEBI" id="CHEBI:29950"/>
        <dbReference type="ChEBI" id="CHEBI:82612"/>
        <dbReference type="ChEBI" id="CHEBI:85445"/>
        <dbReference type="ChEBI" id="CHEBI:85448"/>
        <dbReference type="EC" id="2.1.1.63"/>
    </reaction>
</comment>
<evidence type="ECO:0000256" key="9">
    <source>
        <dbReference type="ARBA" id="ARBA00022763"/>
    </source>
</evidence>
<dbReference type="InterPro" id="IPR001497">
    <property type="entry name" value="MethylDNA_cys_MeTrfase_AS"/>
</dbReference>
<dbReference type="GO" id="GO:0003908">
    <property type="term" value="F:methylated-DNA-[protein]-cysteine S-methyltransferase activity"/>
    <property type="evidence" value="ECO:0007669"/>
    <property type="project" value="UniProtKB-EC"/>
</dbReference>
<keyword evidence="5" id="KW-0963">Cytoplasm</keyword>
<dbReference type="PRINTS" id="PR00032">
    <property type="entry name" value="HTHARAC"/>
</dbReference>
<dbReference type="EMBL" id="VSSQ01043657">
    <property type="protein sequence ID" value="MPM97368.1"/>
    <property type="molecule type" value="Genomic_DNA"/>
</dbReference>
<dbReference type="PROSITE" id="PS00374">
    <property type="entry name" value="MGMT"/>
    <property type="match status" value="1"/>
</dbReference>
<dbReference type="FunFam" id="1.10.10.10:FF:000214">
    <property type="entry name" value="Methylated-DNA--protein-cysteine methyltransferase"/>
    <property type="match status" value="1"/>
</dbReference>
<feature type="domain" description="HTH araC/xylS-type" evidence="17">
    <location>
        <begin position="65"/>
        <end position="163"/>
    </location>
</feature>
<dbReference type="Gene3D" id="3.40.10.10">
    <property type="entry name" value="DNA Methylphosphotriester Repair Domain"/>
    <property type="match status" value="1"/>
</dbReference>
<protein>
    <recommendedName>
        <fullName evidence="4">methylated-DNA--[protein]-cysteine S-methyltransferase</fullName>
        <ecNumber evidence="4">2.1.1.63</ecNumber>
    </recommendedName>
</protein>
<dbReference type="EC" id="2.1.1.63" evidence="4"/>
<keyword evidence="7" id="KW-0808">Transferase</keyword>
<dbReference type="InterPro" id="IPR014048">
    <property type="entry name" value="MethylDNA_cys_MeTrfase_DNA-bd"/>
</dbReference>
<dbReference type="GO" id="GO:0043565">
    <property type="term" value="F:sequence-specific DNA binding"/>
    <property type="evidence" value="ECO:0007669"/>
    <property type="project" value="InterPro"/>
</dbReference>
<dbReference type="HAMAP" id="MF_00772">
    <property type="entry name" value="OGT"/>
    <property type="match status" value="1"/>
</dbReference>
<dbReference type="SUPFAM" id="SSF46767">
    <property type="entry name" value="Methylated DNA-protein cysteine methyltransferase, C-terminal domain"/>
    <property type="match status" value="1"/>
</dbReference>
<dbReference type="InterPro" id="IPR036631">
    <property type="entry name" value="MGMT_N_sf"/>
</dbReference>
<dbReference type="InterPro" id="IPR009057">
    <property type="entry name" value="Homeodomain-like_sf"/>
</dbReference>
<name>A0A645E815_9ZZZZ</name>